<dbReference type="Gene3D" id="2.30.39.10">
    <property type="entry name" value="Alpha-1-antitrypsin, domain 1"/>
    <property type="match status" value="1"/>
</dbReference>
<dbReference type="InterPro" id="IPR042178">
    <property type="entry name" value="Serpin_sf_1"/>
</dbReference>
<dbReference type="InterPro" id="IPR036186">
    <property type="entry name" value="Serpin_sf"/>
</dbReference>
<evidence type="ECO:0000256" key="2">
    <source>
        <dbReference type="RuleBase" id="RU000411"/>
    </source>
</evidence>
<evidence type="ECO:0000313" key="4">
    <source>
        <dbReference type="EMBL" id="PKI41699.1"/>
    </source>
</evidence>
<gene>
    <name evidence="4" type="ORF">CRG98_037901</name>
</gene>
<dbReference type="InterPro" id="IPR000215">
    <property type="entry name" value="Serpin_fam"/>
</dbReference>
<dbReference type="AlphaFoldDB" id="A0A2I0ICI4"/>
<dbReference type="EMBL" id="PGOL01003324">
    <property type="protein sequence ID" value="PKI41699.1"/>
    <property type="molecule type" value="Genomic_DNA"/>
</dbReference>
<keyword evidence="5" id="KW-1185">Reference proteome</keyword>
<evidence type="ECO:0000259" key="3">
    <source>
        <dbReference type="SMART" id="SM00093"/>
    </source>
</evidence>
<organism evidence="4 5">
    <name type="scientific">Punica granatum</name>
    <name type="common">Pomegranate</name>
    <dbReference type="NCBI Taxonomy" id="22663"/>
    <lineage>
        <taxon>Eukaryota</taxon>
        <taxon>Viridiplantae</taxon>
        <taxon>Streptophyta</taxon>
        <taxon>Embryophyta</taxon>
        <taxon>Tracheophyta</taxon>
        <taxon>Spermatophyta</taxon>
        <taxon>Magnoliopsida</taxon>
        <taxon>eudicotyledons</taxon>
        <taxon>Gunneridae</taxon>
        <taxon>Pentapetalae</taxon>
        <taxon>rosids</taxon>
        <taxon>malvids</taxon>
        <taxon>Myrtales</taxon>
        <taxon>Lythraceae</taxon>
        <taxon>Punica</taxon>
    </lineage>
</organism>
<dbReference type="SMART" id="SM00093">
    <property type="entry name" value="SERPIN"/>
    <property type="match status" value="1"/>
</dbReference>
<feature type="domain" description="Serpin" evidence="3">
    <location>
        <begin position="11"/>
        <end position="344"/>
    </location>
</feature>
<comment type="caution">
    <text evidence="4">The sequence shown here is derived from an EMBL/GenBank/DDBJ whole genome shotgun (WGS) entry which is preliminary data.</text>
</comment>
<accession>A0A2I0ICI4</accession>
<dbReference type="PANTHER" id="PTHR11461:SF211">
    <property type="entry name" value="GH10112P-RELATED"/>
    <property type="match status" value="1"/>
</dbReference>
<reference evidence="4 5" key="1">
    <citation type="submission" date="2017-11" db="EMBL/GenBank/DDBJ databases">
        <title>De-novo sequencing of pomegranate (Punica granatum L.) genome.</title>
        <authorList>
            <person name="Akparov Z."/>
            <person name="Amiraslanov A."/>
            <person name="Hajiyeva S."/>
            <person name="Abbasov M."/>
            <person name="Kaur K."/>
            <person name="Hamwieh A."/>
            <person name="Solovyev V."/>
            <person name="Salamov A."/>
            <person name="Braich B."/>
            <person name="Kosarev P."/>
            <person name="Mahmoud A."/>
            <person name="Hajiyev E."/>
            <person name="Babayeva S."/>
            <person name="Izzatullayeva V."/>
            <person name="Mammadov A."/>
            <person name="Mammadov A."/>
            <person name="Sharifova S."/>
            <person name="Ojaghi J."/>
            <person name="Eynullazada K."/>
            <person name="Bayramov B."/>
            <person name="Abdulazimova A."/>
            <person name="Shahmuradov I."/>
        </authorList>
    </citation>
    <scope>NUCLEOTIDE SEQUENCE [LARGE SCALE GENOMIC DNA]</scope>
    <source>
        <strain evidence="5">cv. AG2017</strain>
        <tissue evidence="4">Leaf</tissue>
    </source>
</reference>
<protein>
    <recommendedName>
        <fullName evidence="3">Serpin domain-containing protein</fullName>
    </recommendedName>
</protein>
<proteinExistence type="inferred from homology"/>
<dbReference type="Proteomes" id="UP000233551">
    <property type="component" value="Unassembled WGS sequence"/>
</dbReference>
<dbReference type="InterPro" id="IPR042185">
    <property type="entry name" value="Serpin_sf_2"/>
</dbReference>
<dbReference type="InterPro" id="IPR023796">
    <property type="entry name" value="Serpin_dom"/>
</dbReference>
<dbReference type="STRING" id="22663.A0A2I0ICI4"/>
<dbReference type="PANTHER" id="PTHR11461">
    <property type="entry name" value="SERINE PROTEASE INHIBITOR, SERPIN"/>
    <property type="match status" value="1"/>
</dbReference>
<evidence type="ECO:0000313" key="5">
    <source>
        <dbReference type="Proteomes" id="UP000233551"/>
    </source>
</evidence>
<dbReference type="GO" id="GO:0005615">
    <property type="term" value="C:extracellular space"/>
    <property type="evidence" value="ECO:0007669"/>
    <property type="project" value="InterPro"/>
</dbReference>
<sequence length="344" mass="38592">MTTLLISFHNQNLLRYVLGGRSTETLGRFSEEEVERVFEGKSPVGGPKLSVAYGAWIERSPRRSAEVPETLGRFASVVVEHVFEDSSSVGGPKLSVAYGACIERNNLGEVVNQVNEWAKKETNRLNDSIVTPADISKLTVLVLANALYFKRAWVEKFDVSRARDNYFYPPSGQAAVRVPFMTSDKDQFIGTYEGFKVLWLDYEQGGDLDRSLSTCFFLPDEWDGLRGLMEKACSDPEFLKYHVPYNKVPVGQFRIPKFKILSKFDDLTDHLHNLGVPKRCLLEVAENELISVSRIIQKAFVEINKEGTEAAAVTAMVGRAGCAMDFSPPKYVDFVADHPFMLVI</sequence>
<name>A0A2I0ICI4_PUNGR</name>
<dbReference type="Gene3D" id="3.30.497.10">
    <property type="entry name" value="Antithrombin, subunit I, domain 2"/>
    <property type="match status" value="1"/>
</dbReference>
<dbReference type="Pfam" id="PF00079">
    <property type="entry name" value="Serpin"/>
    <property type="match status" value="1"/>
</dbReference>
<dbReference type="GO" id="GO:0004867">
    <property type="term" value="F:serine-type endopeptidase inhibitor activity"/>
    <property type="evidence" value="ECO:0007669"/>
    <property type="project" value="InterPro"/>
</dbReference>
<dbReference type="SUPFAM" id="SSF56574">
    <property type="entry name" value="Serpins"/>
    <property type="match status" value="1"/>
</dbReference>
<comment type="similarity">
    <text evidence="1 2">Belongs to the serpin family.</text>
</comment>
<evidence type="ECO:0000256" key="1">
    <source>
        <dbReference type="ARBA" id="ARBA00009500"/>
    </source>
</evidence>